<dbReference type="OrthoDB" id="2454247at2"/>
<reference evidence="1 2" key="1">
    <citation type="journal article" date="2018" name="J. Microbiol.">
        <title>Salicibibacter kimchii gen. nov., sp. nov., a moderately halophilic and alkalitolerant bacterium in the family Bacillaceae, isolated from kimchi.</title>
        <authorList>
            <person name="Jang J.Y."/>
            <person name="Oh Y.J."/>
            <person name="Lim S.K."/>
            <person name="Park H.K."/>
            <person name="Lee C."/>
            <person name="Kim J.Y."/>
            <person name="Lee M.A."/>
            <person name="Choi H.J."/>
        </authorList>
    </citation>
    <scope>NUCLEOTIDE SEQUENCE [LARGE SCALE GENOMIC DNA]</scope>
    <source>
        <strain evidence="1 2">NKC1-1</strain>
    </source>
</reference>
<accession>A0A345C313</accession>
<dbReference type="KEGG" id="rue:DT065_17440"/>
<evidence type="ECO:0000313" key="1">
    <source>
        <dbReference type="EMBL" id="AXF57594.1"/>
    </source>
</evidence>
<dbReference type="AlphaFoldDB" id="A0A345C313"/>
<proteinExistence type="predicted"/>
<evidence type="ECO:0000313" key="2">
    <source>
        <dbReference type="Proteomes" id="UP000252100"/>
    </source>
</evidence>
<dbReference type="EMBL" id="CP031092">
    <property type="protein sequence ID" value="AXF57594.1"/>
    <property type="molecule type" value="Genomic_DNA"/>
</dbReference>
<dbReference type="RefSeq" id="WP_114375560.1">
    <property type="nucleotide sequence ID" value="NZ_CP031092.1"/>
</dbReference>
<dbReference type="InterPro" id="IPR021321">
    <property type="entry name" value="DUF2922"/>
</dbReference>
<sequence length="72" mass="8166">MTVDLQMRFRNEEGRMSTISVNNPAEDIASSEVEEVMDQILDHNVFFTSGGLLVEKVDARLVSRSVEQMYEA</sequence>
<protein>
    <submittedName>
        <fullName evidence="1">DUF2922 domain-containing protein</fullName>
    </submittedName>
</protein>
<organism evidence="1 2">
    <name type="scientific">Salicibibacter kimchii</name>
    <dbReference type="NCBI Taxonomy" id="2099786"/>
    <lineage>
        <taxon>Bacteria</taxon>
        <taxon>Bacillati</taxon>
        <taxon>Bacillota</taxon>
        <taxon>Bacilli</taxon>
        <taxon>Bacillales</taxon>
        <taxon>Bacillaceae</taxon>
        <taxon>Salicibibacter</taxon>
    </lineage>
</organism>
<dbReference type="Proteomes" id="UP000252100">
    <property type="component" value="Chromosome"/>
</dbReference>
<name>A0A345C313_9BACI</name>
<gene>
    <name evidence="1" type="ORF">DT065_17440</name>
</gene>
<dbReference type="Pfam" id="PF11148">
    <property type="entry name" value="DUF2922"/>
    <property type="match status" value="1"/>
</dbReference>
<keyword evidence="2" id="KW-1185">Reference proteome</keyword>